<evidence type="ECO:0000256" key="15">
    <source>
        <dbReference type="ARBA" id="ARBA00023014"/>
    </source>
</evidence>
<dbReference type="GO" id="GO:0006099">
    <property type="term" value="P:tricarboxylic acid cycle"/>
    <property type="evidence" value="ECO:0007669"/>
    <property type="project" value="UniProtKB-KW"/>
</dbReference>
<dbReference type="InterPro" id="IPR036010">
    <property type="entry name" value="2Fe-2S_ferredoxin-like_sf"/>
</dbReference>
<dbReference type="NCBIfam" id="TIGR00384">
    <property type="entry name" value="dhsB"/>
    <property type="match status" value="1"/>
</dbReference>
<dbReference type="InterPro" id="IPR017900">
    <property type="entry name" value="4Fe4S_Fe_S_CS"/>
</dbReference>
<dbReference type="GO" id="GO:0009055">
    <property type="term" value="F:electron transfer activity"/>
    <property type="evidence" value="ECO:0007669"/>
    <property type="project" value="InterPro"/>
</dbReference>
<dbReference type="GO" id="GO:0008177">
    <property type="term" value="F:succinate dehydrogenase (quinone) activity"/>
    <property type="evidence" value="ECO:0007669"/>
    <property type="project" value="UniProtKB-EC"/>
</dbReference>
<evidence type="ECO:0000256" key="5">
    <source>
        <dbReference type="ARBA" id="ARBA00012792"/>
    </source>
</evidence>
<evidence type="ECO:0000256" key="12">
    <source>
        <dbReference type="ARBA" id="ARBA00022982"/>
    </source>
</evidence>
<comment type="pathway">
    <text evidence="3">Carbohydrate metabolism; tricarboxylic acid cycle; fumarate from succinate (bacterial route): step 1/1.</text>
</comment>
<evidence type="ECO:0000256" key="11">
    <source>
        <dbReference type="ARBA" id="ARBA00022723"/>
    </source>
</evidence>
<dbReference type="PANTHER" id="PTHR11921:SF29">
    <property type="entry name" value="SUCCINATE DEHYDROGENASE [UBIQUINONE] IRON-SULFUR SUBUNIT, MITOCHONDRIAL"/>
    <property type="match status" value="1"/>
</dbReference>
<dbReference type="InterPro" id="IPR009051">
    <property type="entry name" value="Helical_ferredxn"/>
</dbReference>
<evidence type="ECO:0000256" key="6">
    <source>
        <dbReference type="ARBA" id="ARBA00022131"/>
    </source>
</evidence>
<comment type="similarity">
    <text evidence="4">Belongs to the succinate dehydrogenase/fumarate reductase iron-sulfur protein family.</text>
</comment>
<dbReference type="SUPFAM" id="SSF46548">
    <property type="entry name" value="alpha-helical ferredoxin"/>
    <property type="match status" value="1"/>
</dbReference>
<dbReference type="FunFam" id="1.10.1060.10:FF:000001">
    <property type="entry name" value="Succinate dehydrogenase iron-sulfur subunit SdhB"/>
    <property type="match status" value="1"/>
</dbReference>
<keyword evidence="12" id="KW-0249">Electron transport</keyword>
<feature type="domain" description="4Fe-4S ferredoxin-type" evidence="19">
    <location>
        <begin position="131"/>
        <end position="161"/>
    </location>
</feature>
<keyword evidence="7" id="KW-0813">Transport</keyword>
<name>A0A1T2KX06_9GAMM</name>
<keyword evidence="16" id="KW-0003">3Fe-4S</keyword>
<accession>A0A1T2KX06</accession>
<evidence type="ECO:0000313" key="20">
    <source>
        <dbReference type="EMBL" id="OOZ37363.1"/>
    </source>
</evidence>
<dbReference type="Pfam" id="PF13534">
    <property type="entry name" value="Fer4_17"/>
    <property type="match status" value="1"/>
</dbReference>
<dbReference type="OrthoDB" id="9804391at2"/>
<keyword evidence="11" id="KW-0479">Metal-binding</keyword>
<proteinExistence type="inferred from homology"/>
<dbReference type="PROSITE" id="PS51379">
    <property type="entry name" value="4FE4S_FER_2"/>
    <property type="match status" value="1"/>
</dbReference>
<dbReference type="GO" id="GO:0051538">
    <property type="term" value="F:3 iron, 4 sulfur cluster binding"/>
    <property type="evidence" value="ECO:0007669"/>
    <property type="project" value="UniProtKB-KW"/>
</dbReference>
<sequence>MKFIVFRYNPDLDATPRMQEYDVEVTRGMMLRDALLEIKRQDESFSFRHSCGEGVCGSDGLNVNGTNLLGCITRVSDLKEPVKVRPLPGRPVIRDLVVDMSQFYQQYRAVEPYLIRRDPLPEQEILQSPEERDKLDGLYECIMCGCCSTSCPSFWWNPDKFHGPQALLQSWRFLADSRDQATDERLDALEGPYKLFRCHTIMNCVDVCPKHLNPTKAIGKIKELMLERAI</sequence>
<evidence type="ECO:0000256" key="13">
    <source>
        <dbReference type="ARBA" id="ARBA00023002"/>
    </source>
</evidence>
<comment type="cofactor">
    <cofactor evidence="17">
        <name>[2Fe-2S] cluster</name>
        <dbReference type="ChEBI" id="CHEBI:190135"/>
    </cofactor>
</comment>
<evidence type="ECO:0000256" key="2">
    <source>
        <dbReference type="ARBA" id="ARBA00001966"/>
    </source>
</evidence>
<evidence type="ECO:0000256" key="16">
    <source>
        <dbReference type="ARBA" id="ARBA00023291"/>
    </source>
</evidence>
<keyword evidence="13" id="KW-0560">Oxidoreductase</keyword>
<keyword evidence="9" id="KW-0816">Tricarboxylic acid cycle</keyword>
<dbReference type="AlphaFoldDB" id="A0A1T2KX06"/>
<protein>
    <recommendedName>
        <fullName evidence="6">Succinate dehydrogenase iron-sulfur subunit</fullName>
        <ecNumber evidence="5">1.3.5.1</ecNumber>
    </recommendedName>
</protein>
<dbReference type="GO" id="GO:0046872">
    <property type="term" value="F:metal ion binding"/>
    <property type="evidence" value="ECO:0007669"/>
    <property type="project" value="UniProtKB-KW"/>
</dbReference>
<keyword evidence="10" id="KW-0001">2Fe-2S</keyword>
<dbReference type="PANTHER" id="PTHR11921">
    <property type="entry name" value="SUCCINATE DEHYDROGENASE IRON-SULFUR PROTEIN"/>
    <property type="match status" value="1"/>
</dbReference>
<dbReference type="InterPro" id="IPR004489">
    <property type="entry name" value="Succ_DH/fum_Rdtase_Fe-S"/>
</dbReference>
<evidence type="ECO:0000256" key="10">
    <source>
        <dbReference type="ARBA" id="ARBA00022714"/>
    </source>
</evidence>
<evidence type="ECO:0000256" key="4">
    <source>
        <dbReference type="ARBA" id="ARBA00009433"/>
    </source>
</evidence>
<evidence type="ECO:0000256" key="1">
    <source>
        <dbReference type="ARBA" id="ARBA00001927"/>
    </source>
</evidence>
<dbReference type="InterPro" id="IPR017896">
    <property type="entry name" value="4Fe4S_Fe-S-bd"/>
</dbReference>
<evidence type="ECO:0000259" key="19">
    <source>
        <dbReference type="PROSITE" id="PS51379"/>
    </source>
</evidence>
<evidence type="ECO:0000256" key="7">
    <source>
        <dbReference type="ARBA" id="ARBA00022448"/>
    </source>
</evidence>
<dbReference type="GO" id="GO:0051539">
    <property type="term" value="F:4 iron, 4 sulfur cluster binding"/>
    <property type="evidence" value="ECO:0007669"/>
    <property type="project" value="UniProtKB-KW"/>
</dbReference>
<dbReference type="RefSeq" id="WP_078485972.1">
    <property type="nucleotide sequence ID" value="NZ_MPRJ01000011.1"/>
</dbReference>
<keyword evidence="8" id="KW-0004">4Fe-4S</keyword>
<gene>
    <name evidence="20" type="ORF">BOW51_02610</name>
</gene>
<dbReference type="SUPFAM" id="SSF54292">
    <property type="entry name" value="2Fe-2S ferredoxin-like"/>
    <property type="match status" value="1"/>
</dbReference>
<dbReference type="InterPro" id="IPR025192">
    <property type="entry name" value="Succ_DH/fum_Rdtase_N"/>
</dbReference>
<evidence type="ECO:0000256" key="3">
    <source>
        <dbReference type="ARBA" id="ARBA00004894"/>
    </source>
</evidence>
<keyword evidence="14" id="KW-0408">Iron</keyword>
<dbReference type="EC" id="1.3.5.1" evidence="5"/>
<dbReference type="PROSITE" id="PS00198">
    <property type="entry name" value="4FE4S_FER_1"/>
    <property type="match status" value="1"/>
</dbReference>
<dbReference type="NCBIfam" id="NF004616">
    <property type="entry name" value="PRK05950.1"/>
    <property type="match status" value="1"/>
</dbReference>
<evidence type="ECO:0000256" key="8">
    <source>
        <dbReference type="ARBA" id="ARBA00022485"/>
    </source>
</evidence>
<keyword evidence="21" id="KW-1185">Reference proteome</keyword>
<dbReference type="InterPro" id="IPR050573">
    <property type="entry name" value="SDH/FRD_Iron-Sulfur"/>
</dbReference>
<evidence type="ECO:0000256" key="9">
    <source>
        <dbReference type="ARBA" id="ARBA00022532"/>
    </source>
</evidence>
<dbReference type="Proteomes" id="UP000190896">
    <property type="component" value="Unassembled WGS sequence"/>
</dbReference>
<dbReference type="Pfam" id="PF13085">
    <property type="entry name" value="Fer2_3"/>
    <property type="match status" value="1"/>
</dbReference>
<dbReference type="InterPro" id="IPR012675">
    <property type="entry name" value="Beta-grasp_dom_sf"/>
</dbReference>
<dbReference type="Gene3D" id="3.10.20.30">
    <property type="match status" value="1"/>
</dbReference>
<comment type="cofactor">
    <cofactor evidence="2">
        <name>[4Fe-4S] cluster</name>
        <dbReference type="ChEBI" id="CHEBI:49883"/>
    </cofactor>
</comment>
<organism evidence="20 21">
    <name type="scientific">Solemya velesiana gill symbiont</name>
    <dbReference type="NCBI Taxonomy" id="1918948"/>
    <lineage>
        <taxon>Bacteria</taxon>
        <taxon>Pseudomonadati</taxon>
        <taxon>Pseudomonadota</taxon>
        <taxon>Gammaproteobacteria</taxon>
        <taxon>sulfur-oxidizing symbionts</taxon>
    </lineage>
</organism>
<evidence type="ECO:0000256" key="14">
    <source>
        <dbReference type="ARBA" id="ARBA00023004"/>
    </source>
</evidence>
<reference evidence="20 21" key="1">
    <citation type="submission" date="2016-11" db="EMBL/GenBank/DDBJ databases">
        <title>Mixed transmission modes and dynamic genome evolution in an obligate animal-bacterial symbiosis.</title>
        <authorList>
            <person name="Russell S.L."/>
            <person name="Corbett-Detig R.B."/>
            <person name="Cavanaugh C.M."/>
        </authorList>
    </citation>
    <scope>NUCLEOTIDE SEQUENCE [LARGE SCALE GENOMIC DNA]</scope>
    <source>
        <strain evidence="20">Se-Cadez</strain>
    </source>
</reference>
<dbReference type="GO" id="GO:0022904">
    <property type="term" value="P:respiratory electron transport chain"/>
    <property type="evidence" value="ECO:0007669"/>
    <property type="project" value="TreeGrafter"/>
</dbReference>
<dbReference type="GO" id="GO:0051537">
    <property type="term" value="F:2 iron, 2 sulfur cluster binding"/>
    <property type="evidence" value="ECO:0007669"/>
    <property type="project" value="UniProtKB-KW"/>
</dbReference>
<comment type="catalytic activity">
    <reaction evidence="18">
        <text>a quinone + succinate = fumarate + a quinol</text>
        <dbReference type="Rhea" id="RHEA:40523"/>
        <dbReference type="ChEBI" id="CHEBI:24646"/>
        <dbReference type="ChEBI" id="CHEBI:29806"/>
        <dbReference type="ChEBI" id="CHEBI:30031"/>
        <dbReference type="ChEBI" id="CHEBI:132124"/>
        <dbReference type="EC" id="1.3.5.1"/>
    </reaction>
</comment>
<evidence type="ECO:0000313" key="21">
    <source>
        <dbReference type="Proteomes" id="UP000190896"/>
    </source>
</evidence>
<dbReference type="Gene3D" id="1.10.1060.10">
    <property type="entry name" value="Alpha-helical ferredoxin"/>
    <property type="match status" value="1"/>
</dbReference>
<keyword evidence="15" id="KW-0411">Iron-sulfur</keyword>
<comment type="caution">
    <text evidence="20">The sequence shown here is derived from an EMBL/GenBank/DDBJ whole genome shotgun (WGS) entry which is preliminary data.</text>
</comment>
<dbReference type="EMBL" id="MPRJ01000011">
    <property type="protein sequence ID" value="OOZ37363.1"/>
    <property type="molecule type" value="Genomic_DNA"/>
</dbReference>
<evidence type="ECO:0000256" key="17">
    <source>
        <dbReference type="ARBA" id="ARBA00034078"/>
    </source>
</evidence>
<comment type="cofactor">
    <cofactor evidence="1">
        <name>[3Fe-4S] cluster</name>
        <dbReference type="ChEBI" id="CHEBI:21137"/>
    </cofactor>
</comment>
<evidence type="ECO:0000256" key="18">
    <source>
        <dbReference type="ARBA" id="ARBA00049220"/>
    </source>
</evidence>